<dbReference type="Proteomes" id="UP001163046">
    <property type="component" value="Unassembled WGS sequence"/>
</dbReference>
<name>A0A9W9Z1R6_9CNID</name>
<evidence type="ECO:0000313" key="2">
    <source>
        <dbReference type="Proteomes" id="UP001163046"/>
    </source>
</evidence>
<dbReference type="AlphaFoldDB" id="A0A9W9Z1R6"/>
<reference evidence="1" key="1">
    <citation type="submission" date="2023-01" db="EMBL/GenBank/DDBJ databases">
        <title>Genome assembly of the deep-sea coral Lophelia pertusa.</title>
        <authorList>
            <person name="Herrera S."/>
            <person name="Cordes E."/>
        </authorList>
    </citation>
    <scope>NUCLEOTIDE SEQUENCE</scope>
    <source>
        <strain evidence="1">USNM1676648</strain>
        <tissue evidence="1">Polyp</tissue>
    </source>
</reference>
<dbReference type="OrthoDB" id="5974437at2759"/>
<accession>A0A9W9Z1R6</accession>
<protein>
    <submittedName>
        <fullName evidence="1">Uncharacterized protein</fullName>
    </submittedName>
</protein>
<evidence type="ECO:0000313" key="1">
    <source>
        <dbReference type="EMBL" id="KAJ7373492.1"/>
    </source>
</evidence>
<organism evidence="1 2">
    <name type="scientific">Desmophyllum pertusum</name>
    <dbReference type="NCBI Taxonomy" id="174260"/>
    <lineage>
        <taxon>Eukaryota</taxon>
        <taxon>Metazoa</taxon>
        <taxon>Cnidaria</taxon>
        <taxon>Anthozoa</taxon>
        <taxon>Hexacorallia</taxon>
        <taxon>Scleractinia</taxon>
        <taxon>Caryophylliina</taxon>
        <taxon>Caryophylliidae</taxon>
        <taxon>Desmophyllum</taxon>
    </lineage>
</organism>
<proteinExistence type="predicted"/>
<comment type="caution">
    <text evidence="1">The sequence shown here is derived from an EMBL/GenBank/DDBJ whole genome shotgun (WGS) entry which is preliminary data.</text>
</comment>
<gene>
    <name evidence="1" type="ORF">OS493_011088</name>
</gene>
<sequence>MERTSGSRQNEAGSAVFYEPLSFFFEQRCKKTISGGFFAVDDEGSVKWARQKVTRKEEKTGNAQSAVEELSSNKHLFAKLEFKSKNKVMRSGCKEANESSDISCRRSQRIRLKELKRTHFLFEASQVTTPVNKKREVVLAFETPDQELFALATQRQRRGKRGEIT</sequence>
<keyword evidence="2" id="KW-1185">Reference proteome</keyword>
<dbReference type="EMBL" id="MU826830">
    <property type="protein sequence ID" value="KAJ7373492.1"/>
    <property type="molecule type" value="Genomic_DNA"/>
</dbReference>